<dbReference type="Gene3D" id="3.30.43.10">
    <property type="entry name" value="Uridine Diphospho-n-acetylenolpyruvylglucosamine Reductase, domain 2"/>
    <property type="match status" value="1"/>
</dbReference>
<dbReference type="InterPro" id="IPR036318">
    <property type="entry name" value="FAD-bd_PCMH-like_sf"/>
</dbReference>
<dbReference type="Gene3D" id="1.10.45.10">
    <property type="entry name" value="Vanillyl-alcohol Oxidase, Chain A, domain 4"/>
    <property type="match status" value="1"/>
</dbReference>
<dbReference type="InterPro" id="IPR007173">
    <property type="entry name" value="ALO_C"/>
</dbReference>
<dbReference type="GO" id="GO:0016020">
    <property type="term" value="C:membrane"/>
    <property type="evidence" value="ECO:0007669"/>
    <property type="project" value="InterPro"/>
</dbReference>
<dbReference type="EMBL" id="JABBNB010000018">
    <property type="protein sequence ID" value="NMO02909.1"/>
    <property type="molecule type" value="Genomic_DNA"/>
</dbReference>
<dbReference type="NCBIfam" id="TIGR01679">
    <property type="entry name" value="bact_FAD_ox"/>
    <property type="match status" value="1"/>
</dbReference>
<evidence type="ECO:0000256" key="1">
    <source>
        <dbReference type="ARBA" id="ARBA00023002"/>
    </source>
</evidence>
<dbReference type="RefSeq" id="WP_170195419.1">
    <property type="nucleotide sequence ID" value="NZ_JABBNB010000018.1"/>
</dbReference>
<keyword evidence="1" id="KW-0560">Oxidoreductase</keyword>
<dbReference type="InterPro" id="IPR016167">
    <property type="entry name" value="FAD-bd_PCMH_sub1"/>
</dbReference>
<accession>A0A848KX60</accession>
<reference evidence="3 4" key="1">
    <citation type="submission" date="2020-04" db="EMBL/GenBank/DDBJ databases">
        <title>Gordonia sp. nov. TBRC 11910.</title>
        <authorList>
            <person name="Suriyachadkun C."/>
        </authorList>
    </citation>
    <scope>NUCLEOTIDE SEQUENCE [LARGE SCALE GENOMIC DNA]</scope>
    <source>
        <strain evidence="3 4">TBRC 11910</strain>
    </source>
</reference>
<evidence type="ECO:0000313" key="4">
    <source>
        <dbReference type="Proteomes" id="UP000550729"/>
    </source>
</evidence>
<dbReference type="InterPro" id="IPR006094">
    <property type="entry name" value="Oxid_FAD_bind_N"/>
</dbReference>
<dbReference type="PROSITE" id="PS51387">
    <property type="entry name" value="FAD_PCMH"/>
    <property type="match status" value="1"/>
</dbReference>
<sequence length="437" mass="47503">MTITSTSWRNWAGDEGCTPARIFAPQSVTELAEAVAKASADGQTVRVVGAGHSFGDLVCTDGLLLNIDALRGVRDVDYDAGLITVGAGTRLADLNAELARLGLALPNLGDIDRQSVAGAVSTGTHGTGARLGNLAVGIVGAEMVLADGSILALTDDDPETLRAARVSLGALGVITSYRLRVVPAFRLHAQQRSMPMAEVLGRLDELVDDNDHFEFFQFPHADSALVKMNNRTDLPARPRSDRAKRLGSFVENGLLDAVCRVGRRFPAQIPRINRGVDRLMTASDAVDASYEVFASPRTVRFTESEWAVPREACAQVLTDIHRAIDKHRIEVNFPIEVRFVAGDTASYLSPACGRDTAYLAVHMYRGMAWRPYFQAVQDIAVAHGGRPHWGKRHLLDAERLADLYPEWGRFQAVRSRVDPTGTFTNDHIRRVLGSVGA</sequence>
<proteinExistence type="predicted"/>
<dbReference type="PIRSF" id="PIRSF000136">
    <property type="entry name" value="LGO_GLO"/>
    <property type="match status" value="1"/>
</dbReference>
<dbReference type="Pfam" id="PF04030">
    <property type="entry name" value="ALO"/>
    <property type="match status" value="1"/>
</dbReference>
<dbReference type="GO" id="GO:0071949">
    <property type="term" value="F:FAD binding"/>
    <property type="evidence" value="ECO:0007669"/>
    <property type="project" value="InterPro"/>
</dbReference>
<dbReference type="Proteomes" id="UP000550729">
    <property type="component" value="Unassembled WGS sequence"/>
</dbReference>
<evidence type="ECO:0000259" key="2">
    <source>
        <dbReference type="PROSITE" id="PS51387"/>
    </source>
</evidence>
<comment type="caution">
    <text evidence="3">The sequence shown here is derived from an EMBL/GenBank/DDBJ whole genome shotgun (WGS) entry which is preliminary data.</text>
</comment>
<gene>
    <name evidence="3" type="ORF">HH308_16980</name>
</gene>
<dbReference type="AlphaFoldDB" id="A0A848KX60"/>
<name>A0A848KX60_9ACTN</name>
<evidence type="ECO:0000313" key="3">
    <source>
        <dbReference type="EMBL" id="NMO02909.1"/>
    </source>
</evidence>
<organism evidence="3 4">
    <name type="scientific">Gordonia asplenii</name>
    <dbReference type="NCBI Taxonomy" id="2725283"/>
    <lineage>
        <taxon>Bacteria</taxon>
        <taxon>Bacillati</taxon>
        <taxon>Actinomycetota</taxon>
        <taxon>Actinomycetes</taxon>
        <taxon>Mycobacteriales</taxon>
        <taxon>Gordoniaceae</taxon>
        <taxon>Gordonia</taxon>
    </lineage>
</organism>
<protein>
    <submittedName>
        <fullName evidence="3">FAD-binding protein</fullName>
    </submittedName>
</protein>
<dbReference type="Pfam" id="PF01565">
    <property type="entry name" value="FAD_binding_4"/>
    <property type="match status" value="1"/>
</dbReference>
<feature type="domain" description="FAD-binding PCMH-type" evidence="2">
    <location>
        <begin position="15"/>
        <end position="184"/>
    </location>
</feature>
<dbReference type="SUPFAM" id="SSF56176">
    <property type="entry name" value="FAD-binding/transporter-associated domain-like"/>
    <property type="match status" value="1"/>
</dbReference>
<dbReference type="PANTHER" id="PTHR43762:SF1">
    <property type="entry name" value="D-ARABINONO-1,4-LACTONE OXIDASE"/>
    <property type="match status" value="1"/>
</dbReference>
<dbReference type="Gene3D" id="3.30.70.2520">
    <property type="match status" value="1"/>
</dbReference>
<dbReference type="GO" id="GO:0003885">
    <property type="term" value="F:D-arabinono-1,4-lactone oxidase activity"/>
    <property type="evidence" value="ECO:0007669"/>
    <property type="project" value="InterPro"/>
</dbReference>
<dbReference type="InterPro" id="IPR016169">
    <property type="entry name" value="FAD-bd_PCMH_sub2"/>
</dbReference>
<dbReference type="InterPro" id="IPR010031">
    <property type="entry name" value="FAD_lactone_oxidase-like"/>
</dbReference>
<dbReference type="PANTHER" id="PTHR43762">
    <property type="entry name" value="L-GULONOLACTONE OXIDASE"/>
    <property type="match status" value="1"/>
</dbReference>
<dbReference type="Gene3D" id="3.30.465.10">
    <property type="match status" value="1"/>
</dbReference>
<dbReference type="InterPro" id="IPR016166">
    <property type="entry name" value="FAD-bd_PCMH"/>
</dbReference>
<dbReference type="InterPro" id="IPR016171">
    <property type="entry name" value="Vanillyl_alc_oxidase_C-sub2"/>
</dbReference>
<keyword evidence="4" id="KW-1185">Reference proteome</keyword>
<dbReference type="GO" id="GO:0080049">
    <property type="term" value="F:L-gulono-1,4-lactone dehydrogenase activity"/>
    <property type="evidence" value="ECO:0007669"/>
    <property type="project" value="TreeGrafter"/>
</dbReference>